<evidence type="ECO:0000256" key="14">
    <source>
        <dbReference type="ARBA" id="ARBA00032361"/>
    </source>
</evidence>
<comment type="catalytic activity">
    <reaction evidence="1">
        <text>a CDP-1,2-diacyl-sn-glycerol + L-serine = a 1,2-diacyl-sn-glycero-3-phospho-L-serine + CMP + H(+)</text>
        <dbReference type="Rhea" id="RHEA:16913"/>
        <dbReference type="ChEBI" id="CHEBI:15378"/>
        <dbReference type="ChEBI" id="CHEBI:33384"/>
        <dbReference type="ChEBI" id="CHEBI:57262"/>
        <dbReference type="ChEBI" id="CHEBI:58332"/>
        <dbReference type="ChEBI" id="CHEBI:60377"/>
        <dbReference type="EC" id="2.7.8.8"/>
    </reaction>
</comment>
<keyword evidence="12" id="KW-0594">Phospholipid biosynthesis</keyword>
<evidence type="ECO:0000256" key="16">
    <source>
        <dbReference type="SAM" id="Phobius"/>
    </source>
</evidence>
<evidence type="ECO:0000256" key="11">
    <source>
        <dbReference type="ARBA" id="ARBA00023136"/>
    </source>
</evidence>
<proteinExistence type="inferred from homology"/>
<comment type="similarity">
    <text evidence="3 15">Belongs to the CDP-alcohol phosphatidyltransferase class-I family.</text>
</comment>
<keyword evidence="11 16" id="KW-0472">Membrane</keyword>
<keyword evidence="8 16" id="KW-0812">Transmembrane</keyword>
<dbReference type="GO" id="GO:0012505">
    <property type="term" value="C:endomembrane system"/>
    <property type="evidence" value="ECO:0007669"/>
    <property type="project" value="UniProtKB-SubCell"/>
</dbReference>
<feature type="transmembrane region" description="Helical" evidence="16">
    <location>
        <begin position="124"/>
        <end position="143"/>
    </location>
</feature>
<dbReference type="EC" id="2.7.8.8" evidence="4"/>
<evidence type="ECO:0000313" key="17">
    <source>
        <dbReference type="EMBL" id="MBO8452277.1"/>
    </source>
</evidence>
<dbReference type="PROSITE" id="PS00379">
    <property type="entry name" value="CDP_ALCOHOL_P_TRANSF"/>
    <property type="match status" value="1"/>
</dbReference>
<evidence type="ECO:0000256" key="7">
    <source>
        <dbReference type="ARBA" id="ARBA00022679"/>
    </source>
</evidence>
<dbReference type="NCBIfam" id="TIGR00473">
    <property type="entry name" value="pssA"/>
    <property type="match status" value="1"/>
</dbReference>
<evidence type="ECO:0000256" key="13">
    <source>
        <dbReference type="ARBA" id="ARBA00023264"/>
    </source>
</evidence>
<keyword evidence="10" id="KW-0443">Lipid metabolism</keyword>
<evidence type="ECO:0000256" key="3">
    <source>
        <dbReference type="ARBA" id="ARBA00010441"/>
    </source>
</evidence>
<gene>
    <name evidence="17" type="primary">pssA</name>
    <name evidence="17" type="ORF">IAC06_05270</name>
</gene>
<keyword evidence="13" id="KW-1208">Phospholipid metabolism</keyword>
<reference evidence="17" key="2">
    <citation type="journal article" date="2021" name="PeerJ">
        <title>Extensive microbial diversity within the chicken gut microbiome revealed by metagenomics and culture.</title>
        <authorList>
            <person name="Gilroy R."/>
            <person name="Ravi A."/>
            <person name="Getino M."/>
            <person name="Pursley I."/>
            <person name="Horton D.L."/>
            <person name="Alikhan N.F."/>
            <person name="Baker D."/>
            <person name="Gharbi K."/>
            <person name="Hall N."/>
            <person name="Watson M."/>
            <person name="Adriaenssens E.M."/>
            <person name="Foster-Nyarko E."/>
            <person name="Jarju S."/>
            <person name="Secka A."/>
            <person name="Antonio M."/>
            <person name="Oren A."/>
            <person name="Chaudhuri R.R."/>
            <person name="La Ragione R."/>
            <person name="Hildebrand F."/>
            <person name="Pallen M.J."/>
        </authorList>
    </citation>
    <scope>NUCLEOTIDE SEQUENCE</scope>
    <source>
        <strain evidence="17">B1-20833</strain>
    </source>
</reference>
<keyword evidence="7 15" id="KW-0808">Transferase</keyword>
<dbReference type="PANTHER" id="PTHR14269:SF61">
    <property type="entry name" value="CDP-DIACYLGLYCEROL--SERINE O-PHOSPHATIDYLTRANSFERASE"/>
    <property type="match status" value="1"/>
</dbReference>
<evidence type="ECO:0000256" key="12">
    <source>
        <dbReference type="ARBA" id="ARBA00023209"/>
    </source>
</evidence>
<evidence type="ECO:0000256" key="1">
    <source>
        <dbReference type="ARBA" id="ARBA00000287"/>
    </source>
</evidence>
<organism evidence="17 18">
    <name type="scientific">Candidatus Cryptobacteroides intestinavium</name>
    <dbReference type="NCBI Taxonomy" id="2840766"/>
    <lineage>
        <taxon>Bacteria</taxon>
        <taxon>Pseudomonadati</taxon>
        <taxon>Bacteroidota</taxon>
        <taxon>Bacteroidia</taxon>
        <taxon>Bacteroidales</taxon>
        <taxon>Candidatus Cryptobacteroides</taxon>
    </lineage>
</organism>
<evidence type="ECO:0000256" key="6">
    <source>
        <dbReference type="ARBA" id="ARBA00022516"/>
    </source>
</evidence>
<evidence type="ECO:0000256" key="2">
    <source>
        <dbReference type="ARBA" id="ARBA00004127"/>
    </source>
</evidence>
<dbReference type="Gene3D" id="1.20.120.1760">
    <property type="match status" value="1"/>
</dbReference>
<keyword evidence="9 16" id="KW-1133">Transmembrane helix</keyword>
<feature type="transmembrane region" description="Helical" evidence="16">
    <location>
        <begin position="155"/>
        <end position="174"/>
    </location>
</feature>
<dbReference type="InterPro" id="IPR004533">
    <property type="entry name" value="CDP-diaglyc--ser_O-PTrfase"/>
</dbReference>
<dbReference type="AlphaFoldDB" id="A0A9D9EQN1"/>
<dbReference type="InterPro" id="IPR043130">
    <property type="entry name" value="CDP-OH_PTrfase_TM_dom"/>
</dbReference>
<evidence type="ECO:0000256" key="9">
    <source>
        <dbReference type="ARBA" id="ARBA00022989"/>
    </source>
</evidence>
<dbReference type="EMBL" id="JADIMI010000051">
    <property type="protein sequence ID" value="MBO8452277.1"/>
    <property type="molecule type" value="Genomic_DNA"/>
</dbReference>
<accession>A0A9D9EQN1</accession>
<feature type="transmembrane region" description="Helical" evidence="16">
    <location>
        <begin position="219"/>
        <end position="239"/>
    </location>
</feature>
<evidence type="ECO:0000256" key="15">
    <source>
        <dbReference type="RuleBase" id="RU003750"/>
    </source>
</evidence>
<reference evidence="17" key="1">
    <citation type="submission" date="2020-10" db="EMBL/GenBank/DDBJ databases">
        <authorList>
            <person name="Gilroy R."/>
        </authorList>
    </citation>
    <scope>NUCLEOTIDE SEQUENCE</scope>
    <source>
        <strain evidence="17">B1-20833</strain>
    </source>
</reference>
<dbReference type="Pfam" id="PF01066">
    <property type="entry name" value="CDP-OH_P_transf"/>
    <property type="match status" value="1"/>
</dbReference>
<dbReference type="GO" id="GO:0008654">
    <property type="term" value="P:phospholipid biosynthetic process"/>
    <property type="evidence" value="ECO:0007669"/>
    <property type="project" value="UniProtKB-KW"/>
</dbReference>
<protein>
    <recommendedName>
        <fullName evidence="5">CDP-diacylglycerol--serine O-phosphatidyltransferase</fullName>
        <ecNumber evidence="4">2.7.8.8</ecNumber>
    </recommendedName>
    <alternativeName>
        <fullName evidence="14">Phosphatidylserine synthase</fullName>
    </alternativeName>
</protein>
<comment type="subcellular location">
    <subcellularLocation>
        <location evidence="2">Endomembrane system</location>
        <topology evidence="2">Multi-pass membrane protein</topology>
    </subcellularLocation>
</comment>
<dbReference type="GO" id="GO:0003882">
    <property type="term" value="F:CDP-diacylglycerol-serine O-phosphatidyltransferase activity"/>
    <property type="evidence" value="ECO:0007669"/>
    <property type="project" value="UniProtKB-EC"/>
</dbReference>
<evidence type="ECO:0000256" key="5">
    <source>
        <dbReference type="ARBA" id="ARBA00017171"/>
    </source>
</evidence>
<feature type="transmembrane region" description="Helical" evidence="16">
    <location>
        <begin position="195"/>
        <end position="213"/>
    </location>
</feature>
<sequence>MSGITRHIPNTITSLNLICGSLGVICAFEGRLEAAFYLMIAAAVFDFCDGLAARALGAYSDIGKELDSLSDMVSFGLLPAIMLHRLMIHCGNDSAWCYVPLAIAVFSALRLAKFNISDEQKDNFIGLATPACAMLCGALVHYICRTPDSFLAPWAGTRFFIPGLTIVLSALLVSRIPMFSLKFKAGQKDSIVYRLRVGFIGFCAAASLAIFLLGLQFSMIFIVAVIAYIIMNVANWLSIRR</sequence>
<comment type="caution">
    <text evidence="17">The sequence shown here is derived from an EMBL/GenBank/DDBJ whole genome shotgun (WGS) entry which is preliminary data.</text>
</comment>
<dbReference type="InterPro" id="IPR050324">
    <property type="entry name" value="CDP-alcohol_PTase-I"/>
</dbReference>
<evidence type="ECO:0000313" key="18">
    <source>
        <dbReference type="Proteomes" id="UP000823661"/>
    </source>
</evidence>
<evidence type="ECO:0000256" key="4">
    <source>
        <dbReference type="ARBA" id="ARBA00013174"/>
    </source>
</evidence>
<keyword evidence="6" id="KW-0444">Lipid biosynthesis</keyword>
<evidence type="ECO:0000256" key="10">
    <source>
        <dbReference type="ARBA" id="ARBA00023098"/>
    </source>
</evidence>
<dbReference type="Proteomes" id="UP000823661">
    <property type="component" value="Unassembled WGS sequence"/>
</dbReference>
<name>A0A9D9EQN1_9BACT</name>
<dbReference type="PANTHER" id="PTHR14269">
    <property type="entry name" value="CDP-DIACYLGLYCEROL--GLYCEROL-3-PHOSPHATE 3-PHOSPHATIDYLTRANSFERASE-RELATED"/>
    <property type="match status" value="1"/>
</dbReference>
<evidence type="ECO:0000256" key="8">
    <source>
        <dbReference type="ARBA" id="ARBA00022692"/>
    </source>
</evidence>
<dbReference type="InterPro" id="IPR000462">
    <property type="entry name" value="CDP-OH_P_trans"/>
</dbReference>
<dbReference type="GO" id="GO:0016020">
    <property type="term" value="C:membrane"/>
    <property type="evidence" value="ECO:0007669"/>
    <property type="project" value="InterPro"/>
</dbReference>
<dbReference type="InterPro" id="IPR048254">
    <property type="entry name" value="CDP_ALCOHOL_P_TRANSF_CS"/>
</dbReference>